<proteinExistence type="predicted"/>
<dbReference type="CDD" id="cd00067">
    <property type="entry name" value="GAL4"/>
    <property type="match status" value="4"/>
</dbReference>
<feature type="compositionally biased region" description="Basic residues" evidence="1">
    <location>
        <begin position="1062"/>
        <end position="1074"/>
    </location>
</feature>
<feature type="region of interest" description="Disordered" evidence="1">
    <location>
        <begin position="1710"/>
        <end position="1736"/>
    </location>
</feature>
<feature type="compositionally biased region" description="Low complexity" evidence="1">
    <location>
        <begin position="207"/>
        <end position="223"/>
    </location>
</feature>
<dbReference type="InterPro" id="IPR001138">
    <property type="entry name" value="Zn2Cys6_DnaBD"/>
</dbReference>
<feature type="compositionally biased region" description="Basic and acidic residues" evidence="1">
    <location>
        <begin position="1873"/>
        <end position="1886"/>
    </location>
</feature>
<feature type="compositionally biased region" description="Basic and acidic residues" evidence="1">
    <location>
        <begin position="1837"/>
        <end position="1853"/>
    </location>
</feature>
<feature type="compositionally biased region" description="Low complexity" evidence="1">
    <location>
        <begin position="490"/>
        <end position="506"/>
    </location>
</feature>
<evidence type="ECO:0000313" key="3">
    <source>
        <dbReference type="EMBL" id="GHJ90110.1"/>
    </source>
</evidence>
<feature type="region of interest" description="Disordered" evidence="1">
    <location>
        <begin position="1"/>
        <end position="57"/>
    </location>
</feature>
<dbReference type="EMBL" id="BLZA01000057">
    <property type="protein sequence ID" value="GHJ90110.1"/>
    <property type="molecule type" value="Genomic_DNA"/>
</dbReference>
<feature type="region of interest" description="Disordered" evidence="1">
    <location>
        <begin position="2115"/>
        <end position="2152"/>
    </location>
</feature>
<evidence type="ECO:0000259" key="2">
    <source>
        <dbReference type="PROSITE" id="PS50048"/>
    </source>
</evidence>
<feature type="region of interest" description="Disordered" evidence="1">
    <location>
        <begin position="375"/>
        <end position="408"/>
    </location>
</feature>
<feature type="region of interest" description="Disordered" evidence="1">
    <location>
        <begin position="1440"/>
        <end position="1477"/>
    </location>
</feature>
<feature type="domain" description="Zn(2)-C6 fungal-type" evidence="2">
    <location>
        <begin position="1184"/>
        <end position="1216"/>
    </location>
</feature>
<feature type="region of interest" description="Disordered" evidence="1">
    <location>
        <begin position="479"/>
        <end position="510"/>
    </location>
</feature>
<dbReference type="Gene3D" id="4.10.240.10">
    <property type="entry name" value="Zn(2)-C6 fungal-type DNA-binding domain"/>
    <property type="match status" value="2"/>
</dbReference>
<dbReference type="OrthoDB" id="2593732at2759"/>
<feature type="compositionally biased region" description="Basic and acidic residues" evidence="1">
    <location>
        <begin position="45"/>
        <end position="57"/>
    </location>
</feature>
<protein>
    <recommendedName>
        <fullName evidence="2">Zn(2)-C6 fungal-type domain-containing protein</fullName>
    </recommendedName>
</protein>
<feature type="region of interest" description="Disordered" evidence="1">
    <location>
        <begin position="180"/>
        <end position="241"/>
    </location>
</feature>
<feature type="region of interest" description="Disordered" evidence="1">
    <location>
        <begin position="589"/>
        <end position="611"/>
    </location>
</feature>
<dbReference type="GO" id="GO:0000981">
    <property type="term" value="F:DNA-binding transcription factor activity, RNA polymerase II-specific"/>
    <property type="evidence" value="ECO:0007669"/>
    <property type="project" value="InterPro"/>
</dbReference>
<dbReference type="PANTHER" id="PTHR47654:SF5">
    <property type="entry name" value="TRANSCRIPTION FACTOR DOMAIN-CONTAINING PROTEIN"/>
    <property type="match status" value="1"/>
</dbReference>
<evidence type="ECO:0000256" key="1">
    <source>
        <dbReference type="SAM" id="MobiDB-lite"/>
    </source>
</evidence>
<name>A0A8H3TZJ9_9TREE</name>
<feature type="region of interest" description="Disordered" evidence="1">
    <location>
        <begin position="1625"/>
        <end position="1652"/>
    </location>
</feature>
<feature type="compositionally biased region" description="Basic residues" evidence="1">
    <location>
        <begin position="2245"/>
        <end position="2254"/>
    </location>
</feature>
<feature type="compositionally biased region" description="Basic residues" evidence="1">
    <location>
        <begin position="1007"/>
        <end position="1020"/>
    </location>
</feature>
<feature type="domain" description="Zn(2)-C6 fungal-type" evidence="2">
    <location>
        <begin position="1749"/>
        <end position="1781"/>
    </location>
</feature>
<reference evidence="3" key="1">
    <citation type="submission" date="2020-07" db="EMBL/GenBank/DDBJ databases">
        <title>Draft Genome Sequence of a Deep-Sea Yeast, Naganishia (Cryptococcus) liquefaciens strain N6.</title>
        <authorList>
            <person name="Han Y.W."/>
            <person name="Kajitani R."/>
            <person name="Morimoto H."/>
            <person name="Parhat M."/>
            <person name="Tsubouchi H."/>
            <person name="Bakenova O."/>
            <person name="Ogata M."/>
            <person name="Argunhan B."/>
            <person name="Aoki R."/>
            <person name="Kajiwara S."/>
            <person name="Itoh T."/>
            <person name="Iwasaki H."/>
        </authorList>
    </citation>
    <scope>NUCLEOTIDE SEQUENCE</scope>
    <source>
        <strain evidence="3">N6</strain>
    </source>
</reference>
<feature type="region of interest" description="Disordered" evidence="1">
    <location>
        <begin position="1052"/>
        <end position="1077"/>
    </location>
</feature>
<feature type="region of interest" description="Disordered" evidence="1">
    <location>
        <begin position="755"/>
        <end position="808"/>
    </location>
</feature>
<feature type="region of interest" description="Disordered" evidence="1">
    <location>
        <begin position="946"/>
        <end position="1025"/>
    </location>
</feature>
<feature type="domain" description="Zn(2)-C6 fungal-type" evidence="2">
    <location>
        <begin position="1487"/>
        <end position="1519"/>
    </location>
</feature>
<feature type="region of interest" description="Disordered" evidence="1">
    <location>
        <begin position="1318"/>
        <end position="1392"/>
    </location>
</feature>
<feature type="compositionally biased region" description="Basic and acidic residues" evidence="1">
    <location>
        <begin position="946"/>
        <end position="959"/>
    </location>
</feature>
<dbReference type="PROSITE" id="PS00463">
    <property type="entry name" value="ZN2_CY6_FUNGAL_1"/>
    <property type="match status" value="1"/>
</dbReference>
<dbReference type="InterPro" id="IPR036864">
    <property type="entry name" value="Zn2-C6_fun-type_DNA-bd_sf"/>
</dbReference>
<sequence>MEPNLDEMAVAESRLAENEQRSSDDPDALQPSGMDIDLFHEDEDGLMRSKTDDERDASMEMMVEESVTVIESVEETTPATPINIPAILQPSTAEPENTGASVIDLVPQTSEIRSTVPMGTSEPSDVSPGARADPLSAIPGLIQEAQQERVPRDPTVESTMIVASSASIIVETVNKPAPRIQALPVPPQSIHWAPAQPKPTRRPGPTPSSLAALSVSPAASPSMPLAPPPSRPVAAKSPEPVEAVSPKHAASVVPLAASLSALSPQLATFVSPPPVQSQPDLPAPQLSVDSSVQDPSASVPVPETATPVISAPVLGLDAPVPTSVRSASEPVMSPATPNPPASPKVASPSATVPPVSNAIAISSVPVPTSAEAAHAVEAVSTTEPNSPVASESVPVHVASPPKAPSSAVTVSFTGTIPETVYLDGETDDAEGESDLDLTAEMGGGVDAEEEFMNGPSASTSKAIDPGFTDYLQRASIKSRGLGRGAGRGRGTATRGTGARSSGAGRTLGNGERRRIVEVVLQKHKRGKFRPTPNDDVAAMLRAPLGLAEGEPGDSDLIFGRSRAKSAAAGSRNTSILPPPPVFESALLESSERDAHEEDGEDDPSDRRHWDYDADEGEHVADLEPLVPAASAQRRKVAKAKRSAPIIAGTVQKAAGATETTQATLSTQPASIANDQFTASGATDMHADNDLDDVFQPTAAIAGEPSPSKAEKDFTIVNDSNAKTGENGATSNSAKARKRPKKAERELNEALLFLANFGDGGEAPGPTAPVEPTQESAKATKSLKKAPKKTSAEAADQDQVTERNAGPQSDALVLAPRKKLRIKESWFDPDELPTAIPYSIRYYLSQPEGQPIVSWREPEASDALSNLPEGTLFEDGARVNPAGKVDIPEDRRANTACEFCKYSVTNCDGYGDRACSTCLKARRPVCLYKPWTVEELKEYKGDLEAGFKRSEQPADTNSRDSRRRQRDAPPAELEMTADDEKVVQSMTMAKPTELRPPQTEAAVPAREKRVHKARKPKKPRTGAHESLLNEGLADVAVDALEVVIDVPKQFPAKDAATEEKEKPSKKRGPKTAKRPKIVEPDDLQATAAAAKAVLSKPVPSNGTIRRRKMQKQNDWFDPDQLALSVPETIRYYLSETDGQPIVTWRDPEAAGRKSKLPSGTLFANGNMVNAKGEVKAPADRRANHACEACRASQSKCDGYGDRPCSACMKARRPTCVFKPWSTAQQRAHQAALEYGTTSRRREVHGVSQKFRQVSPAVAEGELSQRDQAIIHSMLTDEFPPEAFEDAPEDKAPVLAQDIAPVSSVDDLDLEVQVDEGIEMAPVSSEQDEDEPMMDAPWPSLHDAEANYSSPIQQSPEPRLQNPPVVQRKRKYNRSLKDREPALSQKKKKKTSEQQFIDTDACFDGLKPVRSLKKIGSDWFDPDALPVSVPYGVRYYLMPEDGTPVVSSSAPEKPGRRSSRPPGTLFEDGSIVNPNGKVERPETRRANAACQLCRLNATKCDGYGDRPCSACQKQRRPVCVYEPWTNPDQAQEQRDVEVGFSSLAPSTSRGSRRHVQLPGYLQTDMHDRAILQSMLLGEDVDDRMSQAEMESIHIPVRSQTRKRVLSSEVEPEIPTPRQKAVADIAGIPRPSGRSLAAKPSAERKKQLKKRSKTKAEREIINPSACFAGLVPRRKLKVSHDWFDPDSTRISVPYSMRYYVVPKDGQTVVSSEAPEEAGVKSSKPEGVLYENGNRVGPEGSVDERAIRMAQQPCERCRVSLQKCDGYGDRPCSACTRARQPVCLYEPCTGDEHAQYLHDLEHGRRRRDKLELPADLQTTRQDRIVLEAMLDVDDIPERRSLRRRERDVSERSHDKAGRAVSTVASEDALDIIDVDVEEKSEPELEPEPYRPSRRKKSQPAPLIPRRNFDLELSDDLLTLSTRSDPGDAYVGPVPRRVLKIPIEPFYVEDLPVSVPYPIRYYLDDNSVPIVSWRKPEKEGTRSKRLPGTLYENGNRVNPRQMVDIPADRRASHACEYCRFNLTKCDGYGDRACAACMVIKRPVCVYRPWTTDDMRNYAIDIGEFPETERPSDNGRAFRPTKAMPDLGLSNRDNIVIQSMLEAGPADAGTTEYREAIMRGFRQEKASSTSRKSSSEGKRKQTSLIPSEPSALSAPSQDISEYEYQVDVEIPLEEHVDSPRSSKSKRKRGWLPPAEGEDPAWNDRSIAETSALERPSQKPMRTSKRYGKAAQLSYREDSHDGAEYQVTSPRRVAKKPRHINRSGMNDDAGSSKRQADQPVRAAKKRPRNVSSTLEFDTLPDDALNAKTNYPESFERSQQWVAFEDILGISDEESSNDEDGEYQYQVEQDGKPKSIGLRPTAGLMCEIELISGLGWDDIETPSGEGRGLLLVQAIAHAVGAMSAETRNIGHHASSGTSELAYSLEEADADDTSVESLLP</sequence>
<feature type="compositionally biased region" description="Polar residues" evidence="1">
    <location>
        <begin position="716"/>
        <end position="732"/>
    </location>
</feature>
<feature type="region of interest" description="Disordered" evidence="1">
    <location>
        <begin position="320"/>
        <end position="349"/>
    </location>
</feature>
<dbReference type="PANTHER" id="PTHR47654">
    <property type="entry name" value="ZN(II)2CYS6 TRANSCRIPTION FACTOR (EUROFUNG)-RELATED"/>
    <property type="match status" value="1"/>
</dbReference>
<feature type="region of interest" description="Disordered" evidence="1">
    <location>
        <begin position="1837"/>
        <end position="1858"/>
    </location>
</feature>
<dbReference type="InterPro" id="IPR053230">
    <property type="entry name" value="Trans_reg_galc"/>
</dbReference>
<feature type="compositionally biased region" description="Polar residues" evidence="1">
    <location>
        <begin position="1345"/>
        <end position="1354"/>
    </location>
</feature>
<keyword evidence="4" id="KW-1185">Reference proteome</keyword>
<gene>
    <name evidence="3" type="ORF">NliqN6_6512</name>
</gene>
<feature type="region of interest" description="Disordered" evidence="1">
    <location>
        <begin position="1871"/>
        <end position="1901"/>
    </location>
</feature>
<dbReference type="PROSITE" id="PS50048">
    <property type="entry name" value="ZN2_CY6_FUNGAL_2"/>
    <property type="match status" value="3"/>
</dbReference>
<feature type="region of interest" description="Disordered" evidence="1">
    <location>
        <begin position="697"/>
        <end position="742"/>
    </location>
</feature>
<organism evidence="3 4">
    <name type="scientific">Naganishia liquefaciens</name>
    <dbReference type="NCBI Taxonomy" id="104408"/>
    <lineage>
        <taxon>Eukaryota</taxon>
        <taxon>Fungi</taxon>
        <taxon>Dikarya</taxon>
        <taxon>Basidiomycota</taxon>
        <taxon>Agaricomycotina</taxon>
        <taxon>Tremellomycetes</taxon>
        <taxon>Filobasidiales</taxon>
        <taxon>Filobasidiaceae</taxon>
        <taxon>Naganishia</taxon>
    </lineage>
</organism>
<dbReference type="GO" id="GO:0008270">
    <property type="term" value="F:zinc ion binding"/>
    <property type="evidence" value="ECO:0007669"/>
    <property type="project" value="InterPro"/>
</dbReference>
<accession>A0A8H3TZJ9</accession>
<dbReference type="SMART" id="SM00066">
    <property type="entry name" value="GAL4"/>
    <property type="match status" value="5"/>
</dbReference>
<dbReference type="Proteomes" id="UP000620104">
    <property type="component" value="Unassembled WGS sequence"/>
</dbReference>
<feature type="region of interest" description="Disordered" evidence="1">
    <location>
        <begin position="2167"/>
        <end position="2290"/>
    </location>
</feature>
<feature type="region of interest" description="Disordered" evidence="1">
    <location>
        <begin position="270"/>
        <end position="301"/>
    </location>
</feature>
<feature type="region of interest" description="Disordered" evidence="1">
    <location>
        <begin position="2060"/>
        <end position="2079"/>
    </location>
</feature>
<evidence type="ECO:0000313" key="4">
    <source>
        <dbReference type="Proteomes" id="UP000620104"/>
    </source>
</evidence>
<feature type="compositionally biased region" description="Basic and acidic residues" evidence="1">
    <location>
        <begin position="14"/>
        <end position="24"/>
    </location>
</feature>
<comment type="caution">
    <text evidence="3">The sequence shown here is derived from an EMBL/GenBank/DDBJ whole genome shotgun (WGS) entry which is preliminary data.</text>
</comment>
<feature type="compositionally biased region" description="Polar residues" evidence="1">
    <location>
        <begin position="287"/>
        <end position="296"/>
    </location>
</feature>
<dbReference type="SUPFAM" id="SSF57701">
    <property type="entry name" value="Zn2/Cys6 DNA-binding domain"/>
    <property type="match status" value="2"/>
</dbReference>
<feature type="region of interest" description="Disordered" evidence="1">
    <location>
        <begin position="2412"/>
        <end position="2431"/>
    </location>
</feature>